<dbReference type="Pfam" id="PF08445">
    <property type="entry name" value="FR47"/>
    <property type="match status" value="1"/>
</dbReference>
<dbReference type="KEGG" id="foc:113208870"/>
<dbReference type="GO" id="GO:0016747">
    <property type="term" value="F:acyltransferase activity, transferring groups other than amino-acyl groups"/>
    <property type="evidence" value="ECO:0007669"/>
    <property type="project" value="InterPro"/>
</dbReference>
<dbReference type="InterPro" id="IPR013653">
    <property type="entry name" value="GCN5-like_dom"/>
</dbReference>
<dbReference type="AlphaFoldDB" id="A0A6J1SRB7"/>
<dbReference type="RefSeq" id="XP_052127577.1">
    <property type="nucleotide sequence ID" value="XM_052271617.1"/>
</dbReference>
<gene>
    <name evidence="4 5" type="primary">LOC113208870</name>
</gene>
<dbReference type="Proteomes" id="UP000504606">
    <property type="component" value="Unplaced"/>
</dbReference>
<dbReference type="InterPro" id="IPR041506">
    <property type="entry name" value="DUF5645"/>
</dbReference>
<reference evidence="4 5" key="1">
    <citation type="submission" date="2025-04" db="UniProtKB">
        <authorList>
            <consortium name="RefSeq"/>
        </authorList>
    </citation>
    <scope>IDENTIFICATION</scope>
    <source>
        <tissue evidence="4 5">Whole organism</tissue>
    </source>
</reference>
<dbReference type="GeneID" id="113208870"/>
<proteinExistence type="predicted"/>
<evidence type="ECO:0000259" key="2">
    <source>
        <dbReference type="Pfam" id="PF18713"/>
    </source>
</evidence>
<organism evidence="3 5">
    <name type="scientific">Frankliniella occidentalis</name>
    <name type="common">Western flower thrips</name>
    <name type="synonym">Euthrips occidentalis</name>
    <dbReference type="NCBI Taxonomy" id="133901"/>
    <lineage>
        <taxon>Eukaryota</taxon>
        <taxon>Metazoa</taxon>
        <taxon>Ecdysozoa</taxon>
        <taxon>Arthropoda</taxon>
        <taxon>Hexapoda</taxon>
        <taxon>Insecta</taxon>
        <taxon>Pterygota</taxon>
        <taxon>Neoptera</taxon>
        <taxon>Paraneoptera</taxon>
        <taxon>Thysanoptera</taxon>
        <taxon>Terebrantia</taxon>
        <taxon>Thripoidea</taxon>
        <taxon>Thripidae</taxon>
        <taxon>Frankliniella</taxon>
    </lineage>
</organism>
<feature type="domain" description="GCN5-related N-acetyltransferase Rv2170-like" evidence="1">
    <location>
        <begin position="221"/>
        <end position="296"/>
    </location>
</feature>
<dbReference type="SUPFAM" id="SSF55729">
    <property type="entry name" value="Acyl-CoA N-acyltransferases (Nat)"/>
    <property type="match status" value="1"/>
</dbReference>
<dbReference type="Gene3D" id="3.40.630.30">
    <property type="match status" value="2"/>
</dbReference>
<dbReference type="InterPro" id="IPR016181">
    <property type="entry name" value="Acyl_CoA_acyltransferase"/>
</dbReference>
<sequence length="304" mass="33069">MAGAGADPLRELVDDGQIECLLEALKKDLPDSIHVFNCISTHLRWRREGLTGSDIQVAVYRGADEGDATSGTTTVVSILRVEGVPGPAVALHSTDPSCAALRRALATSKHIPWADSFLFESVHERCIPHVLAETRARGVPAAREYPTHKMQLPAEECLRLDVRDPGPGLTLRALEPRHAKVVNDRWPYRHVGSEGMVAKTIERNPGLSWGVFTEEDPEGDPVAVILGAWYGGLGMLHTMDSHRRRGLGELVTRAAARALAERHGLAAHCNVVFPNPASAATLDKVGFRKVCVASWIDWEAPAKQ</sequence>
<evidence type="ECO:0000313" key="3">
    <source>
        <dbReference type="Proteomes" id="UP000504606"/>
    </source>
</evidence>
<evidence type="ECO:0000313" key="4">
    <source>
        <dbReference type="RefSeq" id="XP_052127577.1"/>
    </source>
</evidence>
<feature type="domain" description="DUF5645" evidence="2">
    <location>
        <begin position="9"/>
        <end position="130"/>
    </location>
</feature>
<evidence type="ECO:0000259" key="1">
    <source>
        <dbReference type="Pfam" id="PF08445"/>
    </source>
</evidence>
<keyword evidence="3" id="KW-1185">Reference proteome</keyword>
<dbReference type="Pfam" id="PF18713">
    <property type="entry name" value="DUF5645"/>
    <property type="match status" value="1"/>
</dbReference>
<evidence type="ECO:0000313" key="5">
    <source>
        <dbReference type="RefSeq" id="XP_052127578.1"/>
    </source>
</evidence>
<dbReference type="RefSeq" id="XP_052127578.1">
    <property type="nucleotide sequence ID" value="XM_052271618.1"/>
</dbReference>
<protein>
    <submittedName>
        <fullName evidence="4 5">Uncharacterized protein LOC113208870</fullName>
    </submittedName>
</protein>
<dbReference type="InterPro" id="IPR053225">
    <property type="entry name" value="Acyl-CoA_N-acyltransferase"/>
</dbReference>
<dbReference type="OrthoDB" id="61870at2759"/>
<dbReference type="PANTHER" id="PTHR20958:SF6">
    <property type="entry name" value="GLYCINE N-ACYLTRANSFERASE-LIKE PROTEIN"/>
    <property type="match status" value="1"/>
</dbReference>
<dbReference type="PANTHER" id="PTHR20958">
    <property type="entry name" value="GLYCINE N-ACYLTRANSFERASE-LIKE PROTEIN"/>
    <property type="match status" value="1"/>
</dbReference>
<name>A0A6J1SRB7_FRAOC</name>
<accession>A0A6J1SRB7</accession>